<evidence type="ECO:0000256" key="4">
    <source>
        <dbReference type="ARBA" id="ARBA00022980"/>
    </source>
</evidence>
<dbReference type="InterPro" id="IPR005704">
    <property type="entry name" value="Ribosomal_uS3_bac-typ"/>
</dbReference>
<evidence type="ECO:0000256" key="1">
    <source>
        <dbReference type="ARBA" id="ARBA00010761"/>
    </source>
</evidence>
<protein>
    <recommendedName>
        <fullName evidence="7 8">Small ribosomal subunit protein uS3</fullName>
    </recommendedName>
</protein>
<evidence type="ECO:0000313" key="13">
    <source>
        <dbReference type="Proteomes" id="UP000557872"/>
    </source>
</evidence>
<evidence type="ECO:0000256" key="6">
    <source>
        <dbReference type="ARBA" id="ARBA00024998"/>
    </source>
</evidence>
<keyword evidence="13" id="KW-1185">Reference proteome</keyword>
<feature type="compositionally biased region" description="Basic and acidic residues" evidence="10">
    <location>
        <begin position="222"/>
        <end position="236"/>
    </location>
</feature>
<feature type="domain" description="KH type-2" evidence="11">
    <location>
        <begin position="39"/>
        <end position="108"/>
    </location>
</feature>
<dbReference type="GO" id="GO:0003729">
    <property type="term" value="F:mRNA binding"/>
    <property type="evidence" value="ECO:0007669"/>
    <property type="project" value="UniProtKB-UniRule"/>
</dbReference>
<dbReference type="SMART" id="SM00322">
    <property type="entry name" value="KH"/>
    <property type="match status" value="1"/>
</dbReference>
<dbReference type="InterPro" id="IPR001351">
    <property type="entry name" value="Ribosomal_uS3_C"/>
</dbReference>
<dbReference type="InterPro" id="IPR018280">
    <property type="entry name" value="Ribosomal_uS3_CS"/>
</dbReference>
<dbReference type="Pfam" id="PF07650">
    <property type="entry name" value="KH_2"/>
    <property type="match status" value="1"/>
</dbReference>
<keyword evidence="5 8" id="KW-0687">Ribonucleoprotein</keyword>
<dbReference type="InterPro" id="IPR015946">
    <property type="entry name" value="KH_dom-like_a/b"/>
</dbReference>
<dbReference type="GO" id="GO:0006412">
    <property type="term" value="P:translation"/>
    <property type="evidence" value="ECO:0007669"/>
    <property type="project" value="UniProtKB-UniRule"/>
</dbReference>
<dbReference type="Gene3D" id="3.30.1140.32">
    <property type="entry name" value="Ribosomal protein S3, C-terminal domain"/>
    <property type="match status" value="1"/>
</dbReference>
<evidence type="ECO:0000256" key="3">
    <source>
        <dbReference type="ARBA" id="ARBA00022884"/>
    </source>
</evidence>
<dbReference type="HAMAP" id="MF_01309_B">
    <property type="entry name" value="Ribosomal_uS3_B"/>
    <property type="match status" value="1"/>
</dbReference>
<dbReference type="PANTHER" id="PTHR11760:SF19">
    <property type="entry name" value="SMALL RIBOSOMAL SUBUNIT PROTEIN US3C"/>
    <property type="match status" value="1"/>
</dbReference>
<comment type="caution">
    <text evidence="12">The sequence shown here is derived from an EMBL/GenBank/DDBJ whole genome shotgun (WGS) entry which is preliminary data.</text>
</comment>
<dbReference type="InterPro" id="IPR004087">
    <property type="entry name" value="KH_dom"/>
</dbReference>
<dbReference type="EMBL" id="JACBAZ010000004">
    <property type="protein sequence ID" value="NWK56114.1"/>
    <property type="molecule type" value="Genomic_DNA"/>
</dbReference>
<dbReference type="GO" id="GO:0003735">
    <property type="term" value="F:structural constituent of ribosome"/>
    <property type="evidence" value="ECO:0007669"/>
    <property type="project" value="InterPro"/>
</dbReference>
<evidence type="ECO:0000256" key="7">
    <source>
        <dbReference type="ARBA" id="ARBA00035257"/>
    </source>
</evidence>
<dbReference type="Proteomes" id="UP000557872">
    <property type="component" value="Unassembled WGS sequence"/>
</dbReference>
<dbReference type="PROSITE" id="PS50823">
    <property type="entry name" value="KH_TYPE_2"/>
    <property type="match status" value="1"/>
</dbReference>
<dbReference type="NCBIfam" id="TIGR01009">
    <property type="entry name" value="rpsC_bact"/>
    <property type="match status" value="1"/>
</dbReference>
<dbReference type="SUPFAM" id="SSF54821">
    <property type="entry name" value="Ribosomal protein S3 C-terminal domain"/>
    <property type="match status" value="1"/>
</dbReference>
<comment type="similarity">
    <text evidence="1 8 9">Belongs to the universal ribosomal protein uS3 family.</text>
</comment>
<dbReference type="PROSITE" id="PS00548">
    <property type="entry name" value="RIBOSOMAL_S3"/>
    <property type="match status" value="1"/>
</dbReference>
<proteinExistence type="inferred from homology"/>
<dbReference type="InterPro" id="IPR004044">
    <property type="entry name" value="KH_dom_type_2"/>
</dbReference>
<dbReference type="SUPFAM" id="SSF54814">
    <property type="entry name" value="Prokaryotic type KH domain (KH-domain type II)"/>
    <property type="match status" value="1"/>
</dbReference>
<reference evidence="12 13" key="1">
    <citation type="submission" date="2020-07" db="EMBL/GenBank/DDBJ databases">
        <title>Roseicoccus Jingziensis gen. nov., sp. nov., isolated from coastal seawater.</title>
        <authorList>
            <person name="Feng X."/>
        </authorList>
    </citation>
    <scope>NUCLEOTIDE SEQUENCE [LARGE SCALE GENOMIC DNA]</scope>
    <source>
        <strain evidence="12 13">N1E253</strain>
    </source>
</reference>
<evidence type="ECO:0000256" key="9">
    <source>
        <dbReference type="RuleBase" id="RU003624"/>
    </source>
</evidence>
<accession>A0A851GPP3</accession>
<dbReference type="AlphaFoldDB" id="A0A851GPP3"/>
<evidence type="ECO:0000313" key="12">
    <source>
        <dbReference type="EMBL" id="NWK56114.1"/>
    </source>
</evidence>
<dbReference type="Pfam" id="PF00189">
    <property type="entry name" value="Ribosomal_S3_C"/>
    <property type="match status" value="1"/>
</dbReference>
<dbReference type="PANTHER" id="PTHR11760">
    <property type="entry name" value="30S/40S RIBOSOMAL PROTEIN S3"/>
    <property type="match status" value="1"/>
</dbReference>
<dbReference type="InterPro" id="IPR057258">
    <property type="entry name" value="Ribosomal_uS3"/>
</dbReference>
<comment type="function">
    <text evidence="6 8">Binds the lower part of the 30S subunit head. Binds mRNA in the 70S ribosome, positioning it for translation.</text>
</comment>
<keyword evidence="4 8" id="KW-0689">Ribosomal protein</keyword>
<dbReference type="CDD" id="cd02412">
    <property type="entry name" value="KH-II_30S_S3"/>
    <property type="match status" value="1"/>
</dbReference>
<keyword evidence="2 8" id="KW-0699">rRNA-binding</keyword>
<dbReference type="GO" id="GO:0022627">
    <property type="term" value="C:cytosolic small ribosomal subunit"/>
    <property type="evidence" value="ECO:0007669"/>
    <property type="project" value="TreeGrafter"/>
</dbReference>
<dbReference type="GO" id="GO:0019843">
    <property type="term" value="F:rRNA binding"/>
    <property type="evidence" value="ECO:0007669"/>
    <property type="project" value="UniProtKB-UniRule"/>
</dbReference>
<evidence type="ECO:0000256" key="10">
    <source>
        <dbReference type="SAM" id="MobiDB-lite"/>
    </source>
</evidence>
<feature type="region of interest" description="Disordered" evidence="10">
    <location>
        <begin position="207"/>
        <end position="236"/>
    </location>
</feature>
<dbReference type="InterPro" id="IPR009019">
    <property type="entry name" value="KH_sf_prok-type"/>
</dbReference>
<dbReference type="FunFam" id="3.30.300.20:FF:000001">
    <property type="entry name" value="30S ribosomal protein S3"/>
    <property type="match status" value="1"/>
</dbReference>
<evidence type="ECO:0000259" key="11">
    <source>
        <dbReference type="PROSITE" id="PS50823"/>
    </source>
</evidence>
<dbReference type="Gene3D" id="3.30.300.20">
    <property type="match status" value="1"/>
</dbReference>
<sequence>MGQKINPISFRLAVSKDWRSKWYATGTDYTDKLHEDLKIRKYLKKRLHMSGVAKVVIERAWNSVRVTLHTARPGLVIGRKGSEIEKLTNDISALCGGSQVKIDIIEIRKPELDAQLVCENVAIQLERRIAFRRAMKRAVQTAMEFGAEGIRIRCAGRLGGADIARAEWYREGKVPLQTLRVPIDYGFAEASTVYGIIGIKCWINKKEEKPQQQQGGRPRGGQRRDRGDRNDRNNNR</sequence>
<evidence type="ECO:0000256" key="2">
    <source>
        <dbReference type="ARBA" id="ARBA00022730"/>
    </source>
</evidence>
<organism evidence="12 13">
    <name type="scientific">Oceaniferula marina</name>
    <dbReference type="NCBI Taxonomy" id="2748318"/>
    <lineage>
        <taxon>Bacteria</taxon>
        <taxon>Pseudomonadati</taxon>
        <taxon>Verrucomicrobiota</taxon>
        <taxon>Verrucomicrobiia</taxon>
        <taxon>Verrucomicrobiales</taxon>
        <taxon>Verrucomicrobiaceae</taxon>
        <taxon>Oceaniferula</taxon>
    </lineage>
</organism>
<keyword evidence="3 8" id="KW-0694">RNA-binding</keyword>
<evidence type="ECO:0000256" key="8">
    <source>
        <dbReference type="HAMAP-Rule" id="MF_01309"/>
    </source>
</evidence>
<evidence type="ECO:0000256" key="5">
    <source>
        <dbReference type="ARBA" id="ARBA00023274"/>
    </source>
</evidence>
<dbReference type="InterPro" id="IPR036419">
    <property type="entry name" value="Ribosomal_S3_C_sf"/>
</dbReference>
<name>A0A851GPP3_9BACT</name>
<gene>
    <name evidence="8 12" type="primary">rpsC</name>
    <name evidence="12" type="ORF">HW115_10875</name>
</gene>
<dbReference type="RefSeq" id="WP_178932798.1">
    <property type="nucleotide sequence ID" value="NZ_JACBAZ010000004.1"/>
</dbReference>
<comment type="subunit">
    <text evidence="8">Part of the 30S ribosomal subunit. Forms a tight complex with proteins S10 and S14.</text>
</comment>